<accession>A0A7D4QEX2</accession>
<keyword evidence="1" id="KW-0732">Signal</keyword>
<dbReference type="SUPFAM" id="SSF160574">
    <property type="entry name" value="BT0923-like"/>
    <property type="match status" value="1"/>
</dbReference>
<proteinExistence type="predicted"/>
<evidence type="ECO:0000256" key="1">
    <source>
        <dbReference type="SAM" id="SignalP"/>
    </source>
</evidence>
<protein>
    <recommendedName>
        <fullName evidence="4">Beta-lactamase-inhibitor-like PepSY-like domain-containing protein</fullName>
    </recommendedName>
</protein>
<dbReference type="RefSeq" id="WP_173414642.1">
    <property type="nucleotide sequence ID" value="NZ_CP054139.1"/>
</dbReference>
<dbReference type="Proteomes" id="UP000505355">
    <property type="component" value="Chromosome"/>
</dbReference>
<evidence type="ECO:0000313" key="2">
    <source>
        <dbReference type="EMBL" id="QKJ29952.1"/>
    </source>
</evidence>
<dbReference type="EMBL" id="CP054139">
    <property type="protein sequence ID" value="QKJ29952.1"/>
    <property type="molecule type" value="Genomic_DNA"/>
</dbReference>
<dbReference type="KEGG" id="mmab:HQ865_09355"/>
<keyword evidence="3" id="KW-1185">Reference proteome</keyword>
<dbReference type="AlphaFoldDB" id="A0A7D4QEX2"/>
<dbReference type="Gene3D" id="3.10.450.360">
    <property type="match status" value="1"/>
</dbReference>
<sequence>MKKLILAAVFAATFSVSAIAADGGKKYDDSKNISYYVLNQFNADFNSAENVVWTITPTSQKADFTIDGVKKTAFYNLSGTYLGVTEEFDYKKVPSAAKKEIADTYKDYTVGQVIKFQSAESDMSFYVNLAISQPEAIDYFVDLKKADSEILVRVSAQGGVYFFKQVK</sequence>
<reference evidence="2 3" key="1">
    <citation type="submission" date="2020-05" db="EMBL/GenBank/DDBJ databases">
        <title>Mucilaginibacter mali sp. nov.</title>
        <authorList>
            <person name="Kim H.S."/>
            <person name="Lee K.C."/>
            <person name="Suh M.K."/>
            <person name="Kim J.-S."/>
            <person name="Han K.-I."/>
            <person name="Eom M.K."/>
            <person name="Shin Y.K."/>
            <person name="Lee J.-S."/>
        </authorList>
    </citation>
    <scope>NUCLEOTIDE SEQUENCE [LARGE SCALE GENOMIC DNA]</scope>
    <source>
        <strain evidence="2 3">G2-14</strain>
    </source>
</reference>
<gene>
    <name evidence="2" type="ORF">HQ865_09355</name>
</gene>
<evidence type="ECO:0000313" key="3">
    <source>
        <dbReference type="Proteomes" id="UP000505355"/>
    </source>
</evidence>
<feature type="signal peptide" evidence="1">
    <location>
        <begin position="1"/>
        <end position="20"/>
    </location>
</feature>
<evidence type="ECO:0008006" key="4">
    <source>
        <dbReference type="Google" id="ProtNLM"/>
    </source>
</evidence>
<name>A0A7D4QEX2_9SPHI</name>
<organism evidence="2 3">
    <name type="scientific">Mucilaginibacter mali</name>
    <dbReference type="NCBI Taxonomy" id="2740462"/>
    <lineage>
        <taxon>Bacteria</taxon>
        <taxon>Pseudomonadati</taxon>
        <taxon>Bacteroidota</taxon>
        <taxon>Sphingobacteriia</taxon>
        <taxon>Sphingobacteriales</taxon>
        <taxon>Sphingobacteriaceae</taxon>
        <taxon>Mucilaginibacter</taxon>
    </lineage>
</organism>
<feature type="chain" id="PRO_5029009447" description="Beta-lactamase-inhibitor-like PepSY-like domain-containing protein" evidence="1">
    <location>
        <begin position="21"/>
        <end position="167"/>
    </location>
</feature>